<dbReference type="GO" id="GO:0005524">
    <property type="term" value="F:ATP binding"/>
    <property type="evidence" value="ECO:0007669"/>
    <property type="project" value="UniProtKB-KW"/>
</dbReference>
<gene>
    <name evidence="7" type="ORF">N7532_002565</name>
</gene>
<dbReference type="PANTHER" id="PTHR45646">
    <property type="entry name" value="SERINE/THREONINE-PROTEIN KINASE DOA-RELATED"/>
    <property type="match status" value="1"/>
</dbReference>
<evidence type="ECO:0000256" key="3">
    <source>
        <dbReference type="ARBA" id="ARBA00022741"/>
    </source>
</evidence>
<evidence type="ECO:0000256" key="4">
    <source>
        <dbReference type="ARBA" id="ARBA00022777"/>
    </source>
</evidence>
<dbReference type="Pfam" id="PF00069">
    <property type="entry name" value="Pkinase"/>
    <property type="match status" value="2"/>
</dbReference>
<evidence type="ECO:0000313" key="8">
    <source>
        <dbReference type="Proteomes" id="UP001149074"/>
    </source>
</evidence>
<dbReference type="SUPFAM" id="SSF56112">
    <property type="entry name" value="Protein kinase-like (PK-like)"/>
    <property type="match status" value="1"/>
</dbReference>
<proteinExistence type="predicted"/>
<evidence type="ECO:0000259" key="6">
    <source>
        <dbReference type="PROSITE" id="PS50011"/>
    </source>
</evidence>
<keyword evidence="1" id="KW-0723">Serine/threonine-protein kinase</keyword>
<dbReference type="GO" id="GO:0005634">
    <property type="term" value="C:nucleus"/>
    <property type="evidence" value="ECO:0007669"/>
    <property type="project" value="TreeGrafter"/>
</dbReference>
<keyword evidence="5" id="KW-0067">ATP-binding</keyword>
<accession>A0A9W9KKR3</accession>
<feature type="domain" description="Protein kinase" evidence="6">
    <location>
        <begin position="62"/>
        <end position="412"/>
    </location>
</feature>
<dbReference type="Gene3D" id="1.10.510.10">
    <property type="entry name" value="Transferase(Phosphotransferase) domain 1"/>
    <property type="match status" value="1"/>
</dbReference>
<comment type="caution">
    <text evidence="7">The sequence shown here is derived from an EMBL/GenBank/DDBJ whole genome shotgun (WGS) entry which is preliminary data.</text>
</comment>
<dbReference type="RefSeq" id="XP_056478031.1">
    <property type="nucleotide sequence ID" value="XM_056615059.1"/>
</dbReference>
<keyword evidence="4" id="KW-0418">Kinase</keyword>
<dbReference type="FunFam" id="1.10.510.10:FF:000922">
    <property type="entry name" value="Protein kinase domain protein"/>
    <property type="match status" value="1"/>
</dbReference>
<evidence type="ECO:0000256" key="1">
    <source>
        <dbReference type="ARBA" id="ARBA00022527"/>
    </source>
</evidence>
<dbReference type="AlphaFoldDB" id="A0A9W9KKR3"/>
<protein>
    <recommendedName>
        <fullName evidence="6">Protein kinase domain-containing protein</fullName>
    </recommendedName>
</protein>
<keyword evidence="2" id="KW-0808">Transferase</keyword>
<evidence type="ECO:0000256" key="2">
    <source>
        <dbReference type="ARBA" id="ARBA00022679"/>
    </source>
</evidence>
<sequence>MAPRLSALKSAFRIASRPSQGSSQRSFVRLPVERPIDEETLPHYDTEQFYPVHIGDVFNDRYRVTGKLGFGAYSTSWLCRDLRSQRYVVLKVSTSLRNFPTATDREFKIYEHLAKIKSAHPGQSLIRELYDSFEVRGYVGKHRCLILQPMHMTLLEMMRLNPRPFDLPLLKMTLRRLLLALDFLHTEADTIHTDLKTDNLMLSLEDNTMLADFADEEIRQPSPRKKIDESRTIYQSRQFRQPYRGKSFGLPILCDFGEARIGKTHESGPFVQPNIYRAPEIIFEMAWGSAVDIWNLGALIWDLFEGHHLIGDIFDNNGNHDPFKHLALMVALIGPPPMDFVRRSETTGQCFDRNGSWIAHEDAVVPPTSLESLEKRLSGTEKEYFLHFLRSMLKWLPEERKTARQLLDDPWLR</sequence>
<keyword evidence="3" id="KW-0547">Nucleotide-binding</keyword>
<evidence type="ECO:0000313" key="7">
    <source>
        <dbReference type="EMBL" id="KAJ5109920.1"/>
    </source>
</evidence>
<dbReference type="GO" id="GO:0004674">
    <property type="term" value="F:protein serine/threonine kinase activity"/>
    <property type="evidence" value="ECO:0007669"/>
    <property type="project" value="UniProtKB-KW"/>
</dbReference>
<dbReference type="OrthoDB" id="5979581at2759"/>
<dbReference type="PANTHER" id="PTHR45646:SF11">
    <property type="entry name" value="SERINE_THREONINE-PROTEIN KINASE DOA"/>
    <property type="match status" value="1"/>
</dbReference>
<reference evidence="7" key="1">
    <citation type="submission" date="2022-11" db="EMBL/GenBank/DDBJ databases">
        <authorList>
            <person name="Petersen C."/>
        </authorList>
    </citation>
    <scope>NUCLEOTIDE SEQUENCE</scope>
    <source>
        <strain evidence="7">IBT 30761</strain>
    </source>
</reference>
<dbReference type="GeneID" id="81354038"/>
<organism evidence="7 8">
    <name type="scientific">Penicillium argentinense</name>
    <dbReference type="NCBI Taxonomy" id="1131581"/>
    <lineage>
        <taxon>Eukaryota</taxon>
        <taxon>Fungi</taxon>
        <taxon>Dikarya</taxon>
        <taxon>Ascomycota</taxon>
        <taxon>Pezizomycotina</taxon>
        <taxon>Eurotiomycetes</taxon>
        <taxon>Eurotiomycetidae</taxon>
        <taxon>Eurotiales</taxon>
        <taxon>Aspergillaceae</taxon>
        <taxon>Penicillium</taxon>
    </lineage>
</organism>
<dbReference type="PROSITE" id="PS50011">
    <property type="entry name" value="PROTEIN_KINASE_DOM"/>
    <property type="match status" value="1"/>
</dbReference>
<dbReference type="Gene3D" id="3.30.200.20">
    <property type="entry name" value="Phosphorylase Kinase, domain 1"/>
    <property type="match status" value="1"/>
</dbReference>
<keyword evidence="8" id="KW-1185">Reference proteome</keyword>
<dbReference type="Proteomes" id="UP001149074">
    <property type="component" value="Unassembled WGS sequence"/>
</dbReference>
<reference evidence="7" key="2">
    <citation type="journal article" date="2023" name="IMA Fungus">
        <title>Comparative genomic study of the Penicillium genus elucidates a diverse pangenome and 15 lateral gene transfer events.</title>
        <authorList>
            <person name="Petersen C."/>
            <person name="Sorensen T."/>
            <person name="Nielsen M.R."/>
            <person name="Sondergaard T.E."/>
            <person name="Sorensen J.L."/>
            <person name="Fitzpatrick D.A."/>
            <person name="Frisvad J.C."/>
            <person name="Nielsen K.L."/>
        </authorList>
    </citation>
    <scope>NUCLEOTIDE SEQUENCE</scope>
    <source>
        <strain evidence="7">IBT 30761</strain>
    </source>
</reference>
<dbReference type="GO" id="GO:0043484">
    <property type="term" value="P:regulation of RNA splicing"/>
    <property type="evidence" value="ECO:0007669"/>
    <property type="project" value="TreeGrafter"/>
</dbReference>
<dbReference type="CDD" id="cd05118">
    <property type="entry name" value="STKc_CMGC"/>
    <property type="match status" value="1"/>
</dbReference>
<dbReference type="InterPro" id="IPR011009">
    <property type="entry name" value="Kinase-like_dom_sf"/>
</dbReference>
<dbReference type="InterPro" id="IPR000719">
    <property type="entry name" value="Prot_kinase_dom"/>
</dbReference>
<dbReference type="SMART" id="SM00220">
    <property type="entry name" value="S_TKc"/>
    <property type="match status" value="1"/>
</dbReference>
<dbReference type="EMBL" id="JAPQKI010000003">
    <property type="protein sequence ID" value="KAJ5109920.1"/>
    <property type="molecule type" value="Genomic_DNA"/>
</dbReference>
<dbReference type="InterPro" id="IPR051175">
    <property type="entry name" value="CLK_kinases"/>
</dbReference>
<evidence type="ECO:0000256" key="5">
    <source>
        <dbReference type="ARBA" id="ARBA00022840"/>
    </source>
</evidence>
<name>A0A9W9KKR3_9EURO</name>